<dbReference type="EMBL" id="CAJEWN010000058">
    <property type="protein sequence ID" value="CAD2155262.1"/>
    <property type="molecule type" value="Genomic_DNA"/>
</dbReference>
<dbReference type="OrthoDB" id="5904702at2759"/>
<dbReference type="Proteomes" id="UP000580250">
    <property type="component" value="Unassembled WGS sequence"/>
</dbReference>
<feature type="domain" description="Neurotransmitter-gated ion-channel transmembrane" evidence="2">
    <location>
        <begin position="1"/>
        <end position="226"/>
    </location>
</feature>
<sequence>MPNTSSYVPLMSWYYMGIIGTCVFGTLIATFVLFIHSRKSLMQLPPSGVLNYFLLRRWLWRFILEPPSDLKEIWAEYGLINNNVEDDGGEKAVEKSTEEKQFSLPKGKLAARESFTQTKQLVSATKQIAQTASRTVGRERRRRETIDEAADFLSKGVFGHRKAEFHRLQKEIRKGSRIWVAGGGRPSLRFMKRQKMMRRCALEWEFLANCIDRCLLAFFACMTAFFFSLLAFYERWIELGLHFG</sequence>
<dbReference type="AlphaFoldDB" id="A0A6V7UE23"/>
<feature type="transmembrane region" description="Helical" evidence="1">
    <location>
        <begin position="214"/>
        <end position="233"/>
    </location>
</feature>
<evidence type="ECO:0000313" key="3">
    <source>
        <dbReference type="EMBL" id="CAD2155262.1"/>
    </source>
</evidence>
<comment type="caution">
    <text evidence="3">The sequence shown here is derived from an EMBL/GenBank/DDBJ whole genome shotgun (WGS) entry which is preliminary data.</text>
</comment>
<gene>
    <name evidence="3" type="ORF">MENT_LOCUS11808</name>
</gene>
<proteinExistence type="predicted"/>
<dbReference type="Gene3D" id="1.20.58.390">
    <property type="entry name" value="Neurotransmitter-gated ion-channel transmembrane domain"/>
    <property type="match status" value="1"/>
</dbReference>
<evidence type="ECO:0000259" key="2">
    <source>
        <dbReference type="Pfam" id="PF02932"/>
    </source>
</evidence>
<dbReference type="InterPro" id="IPR038050">
    <property type="entry name" value="Neuro_actylchol_rec"/>
</dbReference>
<name>A0A6V7UE23_MELEN</name>
<evidence type="ECO:0000313" key="4">
    <source>
        <dbReference type="Proteomes" id="UP000580250"/>
    </source>
</evidence>
<evidence type="ECO:0000256" key="1">
    <source>
        <dbReference type="SAM" id="Phobius"/>
    </source>
</evidence>
<dbReference type="SUPFAM" id="SSF90112">
    <property type="entry name" value="Neurotransmitter-gated ion-channel transmembrane pore"/>
    <property type="match status" value="1"/>
</dbReference>
<dbReference type="Pfam" id="PF02932">
    <property type="entry name" value="Neur_chan_memb"/>
    <property type="match status" value="1"/>
</dbReference>
<keyword evidence="1" id="KW-1133">Transmembrane helix</keyword>
<reference evidence="3 4" key="1">
    <citation type="submission" date="2020-08" db="EMBL/GenBank/DDBJ databases">
        <authorList>
            <person name="Koutsovoulos G."/>
            <person name="Danchin GJ E."/>
        </authorList>
    </citation>
    <scope>NUCLEOTIDE SEQUENCE [LARGE SCALE GENOMIC DNA]</scope>
</reference>
<dbReference type="InterPro" id="IPR006029">
    <property type="entry name" value="Neurotrans-gated_channel_TM"/>
</dbReference>
<organism evidence="3 4">
    <name type="scientific">Meloidogyne enterolobii</name>
    <name type="common">Root-knot nematode worm</name>
    <name type="synonym">Meloidogyne mayaguensis</name>
    <dbReference type="NCBI Taxonomy" id="390850"/>
    <lineage>
        <taxon>Eukaryota</taxon>
        <taxon>Metazoa</taxon>
        <taxon>Ecdysozoa</taxon>
        <taxon>Nematoda</taxon>
        <taxon>Chromadorea</taxon>
        <taxon>Rhabditida</taxon>
        <taxon>Tylenchina</taxon>
        <taxon>Tylenchomorpha</taxon>
        <taxon>Tylenchoidea</taxon>
        <taxon>Meloidogynidae</taxon>
        <taxon>Meloidogyninae</taxon>
        <taxon>Meloidogyne</taxon>
    </lineage>
</organism>
<dbReference type="InterPro" id="IPR036719">
    <property type="entry name" value="Neuro-gated_channel_TM_sf"/>
</dbReference>
<keyword evidence="1" id="KW-0812">Transmembrane</keyword>
<dbReference type="GO" id="GO:0006811">
    <property type="term" value="P:monoatomic ion transport"/>
    <property type="evidence" value="ECO:0007669"/>
    <property type="project" value="InterPro"/>
</dbReference>
<feature type="transmembrane region" description="Helical" evidence="1">
    <location>
        <begin position="12"/>
        <end position="35"/>
    </location>
</feature>
<keyword evidence="1" id="KW-0472">Membrane</keyword>
<dbReference type="GO" id="GO:0016020">
    <property type="term" value="C:membrane"/>
    <property type="evidence" value="ECO:0007669"/>
    <property type="project" value="InterPro"/>
</dbReference>
<accession>A0A6V7UE23</accession>
<protein>
    <recommendedName>
        <fullName evidence="2">Neurotransmitter-gated ion-channel transmembrane domain-containing protein</fullName>
    </recommendedName>
</protein>